<comment type="caution">
    <text evidence="2">The sequence shown here is derived from an EMBL/GenBank/DDBJ whole genome shotgun (WGS) entry which is preliminary data.</text>
</comment>
<evidence type="ECO:0000313" key="3">
    <source>
        <dbReference type="Proteomes" id="UP001162131"/>
    </source>
</evidence>
<keyword evidence="3" id="KW-1185">Reference proteome</keyword>
<feature type="coiled-coil region" evidence="1">
    <location>
        <begin position="66"/>
        <end position="135"/>
    </location>
</feature>
<name>A0AAU9IR39_9CILI</name>
<gene>
    <name evidence="2" type="ORF">BSTOLATCC_MIC15643</name>
</gene>
<protein>
    <submittedName>
        <fullName evidence="2">Uncharacterized protein</fullName>
    </submittedName>
</protein>
<sequence length="433" mass="51204">MSFPLELDTTQLIIALDSISHRLSSPYLSRRNLIDLSQVDIAEELKYTIQELIDREKEFLACIGIAKELIKSNENLKAQINQIVEKKRKYKCLNSQLYIEIERYKSEIHSYEEKYTQANNALQSCEEELLVLTAENSQVLVESEKLKKLPDFLRKLIVDYENRIETQKEILIKQISSIEESKLEKEKTYKKKIRDMEEQMHMLKTQQTIAKSIEQKYLKSIEQINFLEKELEDTKNNYKKYSKVNNELIKSVELLKVKNEKLQEELEVNKNTCPVTKQDWNKETSLFNEIQYLDEQENLWTDVSDEENNHSPSLSKNALRDSTNSFLLCSPIISKTRRSYSLRYSNDNFSWTSCKKPRYLANPIRKDPGEEYFILATQAIKMNLPFMHEICRFPANELYKKAVAEDVPFNKWHTWIENQLTLAYYKIVQSNIK</sequence>
<keyword evidence="1" id="KW-0175">Coiled coil</keyword>
<accession>A0AAU9IR39</accession>
<dbReference type="AlphaFoldDB" id="A0AAU9IR39"/>
<evidence type="ECO:0000313" key="2">
    <source>
        <dbReference type="EMBL" id="CAG9316206.1"/>
    </source>
</evidence>
<evidence type="ECO:0000256" key="1">
    <source>
        <dbReference type="SAM" id="Coils"/>
    </source>
</evidence>
<reference evidence="2" key="1">
    <citation type="submission" date="2021-09" db="EMBL/GenBank/DDBJ databases">
        <authorList>
            <consortium name="AG Swart"/>
            <person name="Singh M."/>
            <person name="Singh A."/>
            <person name="Seah K."/>
            <person name="Emmerich C."/>
        </authorList>
    </citation>
    <scope>NUCLEOTIDE SEQUENCE</scope>
    <source>
        <strain evidence="2">ATCC30299</strain>
    </source>
</reference>
<feature type="coiled-coil region" evidence="1">
    <location>
        <begin position="186"/>
        <end position="272"/>
    </location>
</feature>
<proteinExistence type="predicted"/>
<organism evidence="2 3">
    <name type="scientific">Blepharisma stoltei</name>
    <dbReference type="NCBI Taxonomy" id="1481888"/>
    <lineage>
        <taxon>Eukaryota</taxon>
        <taxon>Sar</taxon>
        <taxon>Alveolata</taxon>
        <taxon>Ciliophora</taxon>
        <taxon>Postciliodesmatophora</taxon>
        <taxon>Heterotrichea</taxon>
        <taxon>Heterotrichida</taxon>
        <taxon>Blepharismidae</taxon>
        <taxon>Blepharisma</taxon>
    </lineage>
</organism>
<dbReference type="Proteomes" id="UP001162131">
    <property type="component" value="Unassembled WGS sequence"/>
</dbReference>
<dbReference type="EMBL" id="CAJZBQ010000015">
    <property type="protein sequence ID" value="CAG9316206.1"/>
    <property type="molecule type" value="Genomic_DNA"/>
</dbReference>